<protein>
    <submittedName>
        <fullName evidence="1">Uncharacterized protein</fullName>
    </submittedName>
</protein>
<organism evidence="1">
    <name type="scientific">hydrocarbon metagenome</name>
    <dbReference type="NCBI Taxonomy" id="938273"/>
    <lineage>
        <taxon>unclassified sequences</taxon>
        <taxon>metagenomes</taxon>
        <taxon>ecological metagenomes</taxon>
    </lineage>
</organism>
<comment type="caution">
    <text evidence="1">The sequence shown here is derived from an EMBL/GenBank/DDBJ whole genome shotgun (WGS) entry which is preliminary data.</text>
</comment>
<sequence length="64" mass="7049">MNYQSVIGYGHARCIGDTEEKKHALQVIFGHYAGKTEEVGEFPPGNVSMFSIRIESMTGKESQG</sequence>
<evidence type="ECO:0000313" key="1">
    <source>
        <dbReference type="EMBL" id="KUG10542.1"/>
    </source>
</evidence>
<gene>
    <name evidence="1" type="ORF">ASZ90_016540</name>
</gene>
<reference evidence="1" key="1">
    <citation type="journal article" date="2015" name="Proc. Natl. Acad. Sci. U.S.A.">
        <title>Networks of energetic and metabolic interactions define dynamics in microbial communities.</title>
        <authorList>
            <person name="Embree M."/>
            <person name="Liu J.K."/>
            <person name="Al-Bassam M.M."/>
            <person name="Zengler K."/>
        </authorList>
    </citation>
    <scope>NUCLEOTIDE SEQUENCE</scope>
</reference>
<dbReference type="AlphaFoldDB" id="A0A0W8EQ60"/>
<dbReference type="InterPro" id="IPR012349">
    <property type="entry name" value="Split_barrel_FMN-bd"/>
</dbReference>
<dbReference type="EMBL" id="LNQE01001738">
    <property type="protein sequence ID" value="KUG10542.1"/>
    <property type="molecule type" value="Genomic_DNA"/>
</dbReference>
<name>A0A0W8EQ60_9ZZZZ</name>
<dbReference type="Gene3D" id="2.30.110.10">
    <property type="entry name" value="Electron Transport, Fmn-binding Protein, Chain A"/>
    <property type="match status" value="1"/>
</dbReference>
<accession>A0A0W8EQ60</accession>
<proteinExistence type="predicted"/>
<dbReference type="SUPFAM" id="SSF50475">
    <property type="entry name" value="FMN-binding split barrel"/>
    <property type="match status" value="1"/>
</dbReference>